<dbReference type="OrthoDB" id="408743at2759"/>
<evidence type="ECO:0000313" key="3">
    <source>
        <dbReference type="Proteomes" id="UP000299102"/>
    </source>
</evidence>
<dbReference type="EMBL" id="BGZK01000814">
    <property type="protein sequence ID" value="GBP61425.1"/>
    <property type="molecule type" value="Genomic_DNA"/>
</dbReference>
<evidence type="ECO:0000256" key="1">
    <source>
        <dbReference type="SAM" id="MobiDB-lite"/>
    </source>
</evidence>
<reference evidence="2 3" key="1">
    <citation type="journal article" date="2019" name="Commun. Biol.">
        <title>The bagworm genome reveals a unique fibroin gene that provides high tensile strength.</title>
        <authorList>
            <person name="Kono N."/>
            <person name="Nakamura H."/>
            <person name="Ohtoshi R."/>
            <person name="Tomita M."/>
            <person name="Numata K."/>
            <person name="Arakawa K."/>
        </authorList>
    </citation>
    <scope>NUCLEOTIDE SEQUENCE [LARGE SCALE GENOMIC DNA]</scope>
</reference>
<name>A0A4C1XGT9_EUMVA</name>
<evidence type="ECO:0000313" key="2">
    <source>
        <dbReference type="EMBL" id="GBP61425.1"/>
    </source>
</evidence>
<comment type="caution">
    <text evidence="2">The sequence shown here is derived from an EMBL/GenBank/DDBJ whole genome shotgun (WGS) entry which is preliminary data.</text>
</comment>
<dbReference type="AlphaFoldDB" id="A0A4C1XGT9"/>
<sequence>MFGLVEILLRCTLTMNNFQDLMMQTEGYVVLLWSASTYLPAPSSNPENDSHGESTSQDNSNKLKHA</sequence>
<accession>A0A4C1XGT9</accession>
<dbReference type="Proteomes" id="UP000299102">
    <property type="component" value="Unassembled WGS sequence"/>
</dbReference>
<keyword evidence="3" id="KW-1185">Reference proteome</keyword>
<feature type="compositionally biased region" description="Polar residues" evidence="1">
    <location>
        <begin position="42"/>
        <end position="60"/>
    </location>
</feature>
<protein>
    <submittedName>
        <fullName evidence="2">Uncharacterized protein</fullName>
    </submittedName>
</protein>
<feature type="region of interest" description="Disordered" evidence="1">
    <location>
        <begin position="42"/>
        <end position="66"/>
    </location>
</feature>
<organism evidence="2 3">
    <name type="scientific">Eumeta variegata</name>
    <name type="common">Bagworm moth</name>
    <name type="synonym">Eumeta japonica</name>
    <dbReference type="NCBI Taxonomy" id="151549"/>
    <lineage>
        <taxon>Eukaryota</taxon>
        <taxon>Metazoa</taxon>
        <taxon>Ecdysozoa</taxon>
        <taxon>Arthropoda</taxon>
        <taxon>Hexapoda</taxon>
        <taxon>Insecta</taxon>
        <taxon>Pterygota</taxon>
        <taxon>Neoptera</taxon>
        <taxon>Endopterygota</taxon>
        <taxon>Lepidoptera</taxon>
        <taxon>Glossata</taxon>
        <taxon>Ditrysia</taxon>
        <taxon>Tineoidea</taxon>
        <taxon>Psychidae</taxon>
        <taxon>Oiketicinae</taxon>
        <taxon>Eumeta</taxon>
    </lineage>
</organism>
<gene>
    <name evidence="2" type="ORF">EVAR_50792_1</name>
</gene>
<proteinExistence type="predicted"/>